<evidence type="ECO:0000313" key="2">
    <source>
        <dbReference type="EMBL" id="MCL9814989.1"/>
    </source>
</evidence>
<accession>A0AAE3FTF7</accession>
<dbReference type="EMBL" id="JAKRVY010000011">
    <property type="protein sequence ID" value="MCL9814989.1"/>
    <property type="molecule type" value="Genomic_DNA"/>
</dbReference>
<sequence length="415" mass="46022">MLQDPGAVSNQLEGLHDDLAEFATGDRSLADIYRDTLLEEQETSSAKEVREVVSGTYADALPTTEFDSMDGLTIPFETATEWTSHESAGRWASDVLDGLPTVAVDGSELDPTTELNVPVALVQVVSYVNHHTADGEYSLESETTVVPPDEIVVGSDDNSYSYVDETQAQHARFERETETVKNLIKEYGSHQPPPVILFDGSLSVSYANLFDDNTTQRYVEAMADLLAASRAHGVPVVGYIAGSQSSDVADLIRKLQPGALGKTGLARDAAIFSPLLETWGSRTALFQSQRDRSLEQLRTTYQGEEYKFGDRLRFTYADFGEGSSLDRLEVPQWMIEEDAPADWPGETMFEYAFRATQAEAAVGQGYPEAIQVADREAVLTGSDRDRLLRMLLRLGEEAEFPVEWNPKDRSKRRRR</sequence>
<keyword evidence="3" id="KW-1185">Reference proteome</keyword>
<reference evidence="2 3" key="1">
    <citation type="journal article" date="2022" name="Syst. Appl. Microbiol.">
        <title>Natronocalculus amylovorans gen. nov., sp. nov., and Natranaeroarchaeum aerophilus sp. nov., dominant culturable amylolytic natronoarchaea from hypersaline soda lakes in southwestern Siberia.</title>
        <authorList>
            <person name="Sorokin D.Y."/>
            <person name="Elcheninov A.G."/>
            <person name="Khizhniak T.V."/>
            <person name="Koenen M."/>
            <person name="Bale N.J."/>
            <person name="Damste J.S.S."/>
            <person name="Kublanov I.V."/>
        </authorList>
    </citation>
    <scope>NUCLEOTIDE SEQUENCE [LARGE SCALE GENOMIC DNA]</scope>
    <source>
        <strain evidence="2 3">AArc-St1-1</strain>
    </source>
</reference>
<dbReference type="Pfam" id="PF09376">
    <property type="entry name" value="NurA"/>
    <property type="match status" value="1"/>
</dbReference>
<dbReference type="InterPro" id="IPR018977">
    <property type="entry name" value="NurA_domain"/>
</dbReference>
<dbReference type="Proteomes" id="UP001202674">
    <property type="component" value="Unassembled WGS sequence"/>
</dbReference>
<comment type="caution">
    <text evidence="2">The sequence shown here is derived from an EMBL/GenBank/DDBJ whole genome shotgun (WGS) entry which is preliminary data.</text>
</comment>
<dbReference type="SMART" id="SM00933">
    <property type="entry name" value="NurA"/>
    <property type="match status" value="1"/>
</dbReference>
<organism evidence="2 3">
    <name type="scientific">Natranaeroarchaeum aerophilus</name>
    <dbReference type="NCBI Taxonomy" id="2917711"/>
    <lineage>
        <taxon>Archaea</taxon>
        <taxon>Methanobacteriati</taxon>
        <taxon>Methanobacteriota</taxon>
        <taxon>Stenosarchaea group</taxon>
        <taxon>Halobacteria</taxon>
        <taxon>Halobacteriales</taxon>
        <taxon>Natronoarchaeaceae</taxon>
        <taxon>Natranaeroarchaeum</taxon>
    </lineage>
</organism>
<dbReference type="AlphaFoldDB" id="A0AAE3FTF7"/>
<feature type="domain" description="NurA" evidence="1">
    <location>
        <begin position="99"/>
        <end position="379"/>
    </location>
</feature>
<evidence type="ECO:0000259" key="1">
    <source>
        <dbReference type="SMART" id="SM00933"/>
    </source>
</evidence>
<name>A0AAE3FTF7_9EURY</name>
<gene>
    <name evidence="2" type="ORF">AArcSt11_15130</name>
</gene>
<dbReference type="RefSeq" id="WP_250598314.1">
    <property type="nucleotide sequence ID" value="NZ_JAKRVY010000011.1"/>
</dbReference>
<evidence type="ECO:0000313" key="3">
    <source>
        <dbReference type="Proteomes" id="UP001202674"/>
    </source>
</evidence>
<proteinExistence type="predicted"/>
<protein>
    <submittedName>
        <fullName evidence="2">DNA double-strand break repair nuclease NurA</fullName>
    </submittedName>
</protein>